<dbReference type="InterPro" id="IPR027910">
    <property type="entry name" value="YdiL_sf"/>
</dbReference>
<name>A0A3L7A7S1_9MICO</name>
<evidence type="ECO:0000313" key="1">
    <source>
        <dbReference type="EMBL" id="RLP76343.1"/>
    </source>
</evidence>
<dbReference type="RefSeq" id="WP_121647925.1">
    <property type="nucleotide sequence ID" value="NZ_RCUX01000004.1"/>
</dbReference>
<evidence type="ECO:0000313" key="2">
    <source>
        <dbReference type="Proteomes" id="UP000272503"/>
    </source>
</evidence>
<dbReference type="Gene3D" id="1.10.3100.10">
    <property type="entry name" value="Putative cytoplasmic protein"/>
    <property type="match status" value="1"/>
</dbReference>
<dbReference type="SUPFAM" id="SSF47413">
    <property type="entry name" value="lambda repressor-like DNA-binding domains"/>
    <property type="match status" value="1"/>
</dbReference>
<keyword evidence="2" id="KW-1185">Reference proteome</keyword>
<organism evidence="1 2">
    <name type="scientific">Mycetocola tolaasinivorans</name>
    <dbReference type="NCBI Taxonomy" id="76635"/>
    <lineage>
        <taxon>Bacteria</taxon>
        <taxon>Bacillati</taxon>
        <taxon>Actinomycetota</taxon>
        <taxon>Actinomycetes</taxon>
        <taxon>Micrococcales</taxon>
        <taxon>Microbacteriaceae</taxon>
        <taxon>Mycetocola</taxon>
    </lineage>
</organism>
<dbReference type="InterPro" id="IPR001387">
    <property type="entry name" value="Cro/C1-type_HTH"/>
</dbReference>
<protein>
    <submittedName>
        <fullName evidence="1">DUF1870 family protein</fullName>
    </submittedName>
</protein>
<reference evidence="1 2" key="1">
    <citation type="submission" date="2018-10" db="EMBL/GenBank/DDBJ databases">
        <authorList>
            <person name="Li J."/>
        </authorList>
    </citation>
    <scope>NUCLEOTIDE SEQUENCE [LARGE SCALE GENOMIC DNA]</scope>
    <source>
        <strain evidence="1 2">IF 016277</strain>
    </source>
</reference>
<accession>A0A3L7A7S1</accession>
<dbReference type="AlphaFoldDB" id="A0A3L7A7S1"/>
<dbReference type="InterPro" id="IPR010982">
    <property type="entry name" value="Lambda_DNA-bd_dom_sf"/>
</dbReference>
<proteinExistence type="predicted"/>
<gene>
    <name evidence="1" type="ORF">D9V32_05590</name>
</gene>
<dbReference type="Proteomes" id="UP000272503">
    <property type="component" value="Unassembled WGS sequence"/>
</dbReference>
<comment type="caution">
    <text evidence="1">The sequence shown here is derived from an EMBL/GenBank/DDBJ whole genome shotgun (WGS) entry which is preliminary data.</text>
</comment>
<dbReference type="CDD" id="cd00093">
    <property type="entry name" value="HTH_XRE"/>
    <property type="match status" value="1"/>
</dbReference>
<dbReference type="OrthoDB" id="3259824at2"/>
<dbReference type="GO" id="GO:0003677">
    <property type="term" value="F:DNA binding"/>
    <property type="evidence" value="ECO:0007669"/>
    <property type="project" value="InterPro"/>
</dbReference>
<sequence length="124" mass="13468">MTPAEFRAVRESIGLSIEAITRLLSVSRSIVQKWEAGASPIPAGVADALTVLESRFYDQVEKLLDESAPEILVYRRDLESWADTGLPARWHSQAAAQARATTHATISYRPDVAAAPAHDPMAAL</sequence>
<dbReference type="EMBL" id="RCUX01000004">
    <property type="protein sequence ID" value="RLP76343.1"/>
    <property type="molecule type" value="Genomic_DNA"/>
</dbReference>